<reference evidence="14" key="1">
    <citation type="submission" date="2025-08" db="UniProtKB">
        <authorList>
            <consortium name="RefSeq"/>
        </authorList>
    </citation>
    <scope>IDENTIFICATION</scope>
    <source>
        <tissue evidence="14">Testes</tissue>
    </source>
</reference>
<dbReference type="InterPro" id="IPR015943">
    <property type="entry name" value="WD40/YVTN_repeat-like_dom_sf"/>
</dbReference>
<evidence type="ECO:0000256" key="11">
    <source>
        <dbReference type="SAM" id="MobiDB-lite"/>
    </source>
</evidence>
<dbReference type="Proteomes" id="UP000694865">
    <property type="component" value="Unplaced"/>
</dbReference>
<dbReference type="SMART" id="SM00320">
    <property type="entry name" value="WD40"/>
    <property type="match status" value="3"/>
</dbReference>
<keyword evidence="6" id="KW-0677">Repeat</keyword>
<dbReference type="InterPro" id="IPR000719">
    <property type="entry name" value="Prot_kinase_dom"/>
</dbReference>
<evidence type="ECO:0000313" key="14">
    <source>
        <dbReference type="RefSeq" id="XP_006815104.1"/>
    </source>
</evidence>
<protein>
    <recommendedName>
        <fullName evidence="2">non-specific serine/threonine protein kinase</fullName>
        <ecNumber evidence="2">2.7.11.1</ecNumber>
    </recommendedName>
</protein>
<evidence type="ECO:0000256" key="4">
    <source>
        <dbReference type="ARBA" id="ARBA00022574"/>
    </source>
</evidence>
<evidence type="ECO:0000256" key="5">
    <source>
        <dbReference type="ARBA" id="ARBA00022679"/>
    </source>
</evidence>
<evidence type="ECO:0000256" key="6">
    <source>
        <dbReference type="ARBA" id="ARBA00022737"/>
    </source>
</evidence>
<dbReference type="SMART" id="SM00220">
    <property type="entry name" value="S_TKc"/>
    <property type="match status" value="1"/>
</dbReference>
<evidence type="ECO:0000256" key="1">
    <source>
        <dbReference type="ARBA" id="ARBA00004419"/>
    </source>
</evidence>
<dbReference type="PROSITE" id="PS50082">
    <property type="entry name" value="WD_REPEATS_2"/>
    <property type="match status" value="2"/>
</dbReference>
<gene>
    <name evidence="14" type="primary">LOC100368721</name>
</gene>
<dbReference type="PROSITE" id="PS50294">
    <property type="entry name" value="WD_REPEATS_REGION"/>
    <property type="match status" value="1"/>
</dbReference>
<keyword evidence="13" id="KW-1185">Reference proteome</keyword>
<dbReference type="SUPFAM" id="SSF56112">
    <property type="entry name" value="Protein kinase-like (PK-like)"/>
    <property type="match status" value="1"/>
</dbReference>
<dbReference type="InterPro" id="IPR036322">
    <property type="entry name" value="WD40_repeat_dom_sf"/>
</dbReference>
<dbReference type="InterPro" id="IPR019775">
    <property type="entry name" value="WD40_repeat_CS"/>
</dbReference>
<evidence type="ECO:0000256" key="8">
    <source>
        <dbReference type="ARBA" id="ARBA00022777"/>
    </source>
</evidence>
<dbReference type="InterPro" id="IPR055231">
    <property type="entry name" value="2AA_helical"/>
</dbReference>
<evidence type="ECO:0000256" key="7">
    <source>
        <dbReference type="ARBA" id="ARBA00022741"/>
    </source>
</evidence>
<organism evidence="13 14">
    <name type="scientific">Saccoglossus kowalevskii</name>
    <name type="common">Acorn worm</name>
    <dbReference type="NCBI Taxonomy" id="10224"/>
    <lineage>
        <taxon>Eukaryota</taxon>
        <taxon>Metazoa</taxon>
        <taxon>Hemichordata</taxon>
        <taxon>Enteropneusta</taxon>
        <taxon>Harrimaniidae</taxon>
        <taxon>Saccoglossus</taxon>
    </lineage>
</organism>
<keyword evidence="5" id="KW-0808">Transferase</keyword>
<comment type="subcellular location">
    <subcellularLocation>
        <location evidence="1">Cytoplasmic vesicle</location>
        <location evidence="1">Autophagosome</location>
    </subcellularLocation>
</comment>
<evidence type="ECO:0000256" key="9">
    <source>
        <dbReference type="ARBA" id="ARBA00022840"/>
    </source>
</evidence>
<dbReference type="Pfam" id="PF00400">
    <property type="entry name" value="WD40"/>
    <property type="match status" value="1"/>
</dbReference>
<feature type="domain" description="Protein kinase" evidence="12">
    <location>
        <begin position="26"/>
        <end position="323"/>
    </location>
</feature>
<dbReference type="InterPro" id="IPR008271">
    <property type="entry name" value="Ser/Thr_kinase_AS"/>
</dbReference>
<dbReference type="PANTHER" id="PTHR17583">
    <property type="entry name" value="PHOSPHOINOSITIDE 3-KINASE REGULATORY SUBUNIT 4"/>
    <property type="match status" value="1"/>
</dbReference>
<evidence type="ECO:0000313" key="13">
    <source>
        <dbReference type="Proteomes" id="UP000694865"/>
    </source>
</evidence>
<evidence type="ECO:0000256" key="10">
    <source>
        <dbReference type="PROSITE-ProRule" id="PRU00221"/>
    </source>
</evidence>
<keyword evidence="4 10" id="KW-0853">WD repeat</keyword>
<keyword evidence="7" id="KW-0547">Nucleotide-binding</keyword>
<dbReference type="EC" id="2.7.11.1" evidence="2"/>
<proteinExistence type="predicted"/>
<dbReference type="PROSITE" id="PS50011">
    <property type="entry name" value="PROTEIN_KINASE_DOM"/>
    <property type="match status" value="1"/>
</dbReference>
<sequence length="912" mass="103232">MGNQLAGIAPSQILSVDNYLTDVTDYEYDCNLGSTRFFKVAKAKYKEGLAVVKVFAIHDPSLPIKPHKDKVEDIKSKLLSAPNCLPFQRSTLSDKAALLFRQYVRGNLYDRISTRPFLNSVEKKWIAFQLLCALDQAHRVKVCHGDIKTENVMVTSWNWVLLTDFASFKPTYLPDNNPSDFNFFFDTSRRRTCYIAPERFVDVTSKQQQLTEIEKGVAAMLESLPDSEIIQKGELTPAMDIFSAGCVIAELFTEGHPPFHLSTLLAYRNDAFYPDKINEIEAPHVKELVKHMIHKDPNKRYSAEEYIQKWRGFAFPDYFYTYLKSYMGDFALLPILPPDEKIARIHKDIKKILNNLCPKDEDGCMHAENNGGLVIVISMITSCLRSLKFCIAKLSALELMSTLAKHVTSEIVLDRLIPYMIYFVNDPFARVRAHSLKTLTQSLALVKNVPRSDANIFREYILPNLTNLTLDQVVSVRITYAENIASLAETALRFLEITQLDHGTQEEESDSILDPSVQYQGSYDAELQDLHEMIQQKVVTLLSDPENIVKRTLLENGITRLCVFFGRQKANDVLLSHMITFLNDKNDWHLRGAFFDNIVGVAAYVGWQSSSILKPLLQQRCAMIRGCTFYIDCASIRKCAAIRDAILLEMRLLLVCTCSQFILAYATVYGSLIGWDLRAPGNAWKLKNEQKHGLITSFSVDHKRCWLSVGTSSGIHVCWDMRFQLPITTLTHPTGTRVRQLLMHPLHQSWVISAVEGNNEVSMWDMETGARQMTLWASTTPALSQTQASSHSVHTMYCSLADGNPFLVTAGSDMRMRFWDLAYPQSSYIIAGAANDHLHQTAVSYKHKLVDGTEVIQETYSKQRGTSDDTPRRAPDPVPSGHRDTISDMTVFQTSQAFIATCSRDGVVKVWK</sequence>
<dbReference type="RefSeq" id="XP_006815104.1">
    <property type="nucleotide sequence ID" value="XM_006815041.1"/>
</dbReference>
<dbReference type="Pfam" id="PF22956">
    <property type="entry name" value="VPS15-like_hel"/>
    <property type="match status" value="1"/>
</dbReference>
<dbReference type="Pfam" id="PF00069">
    <property type="entry name" value="Pkinase"/>
    <property type="match status" value="2"/>
</dbReference>
<dbReference type="InterPro" id="IPR011009">
    <property type="entry name" value="Kinase-like_dom_sf"/>
</dbReference>
<dbReference type="InterPro" id="IPR011989">
    <property type="entry name" value="ARM-like"/>
</dbReference>
<dbReference type="Gene3D" id="1.25.10.10">
    <property type="entry name" value="Leucine-rich Repeat Variant"/>
    <property type="match status" value="2"/>
</dbReference>
<keyword evidence="9" id="KW-0067">ATP-binding</keyword>
<dbReference type="SUPFAM" id="SSF50978">
    <property type="entry name" value="WD40 repeat-like"/>
    <property type="match status" value="1"/>
</dbReference>
<dbReference type="CDD" id="cd13980">
    <property type="entry name" value="STKc_Vps15"/>
    <property type="match status" value="1"/>
</dbReference>
<keyword evidence="8" id="KW-0418">Kinase</keyword>
<evidence type="ECO:0000259" key="12">
    <source>
        <dbReference type="PROSITE" id="PS50011"/>
    </source>
</evidence>
<feature type="compositionally biased region" description="Basic and acidic residues" evidence="11">
    <location>
        <begin position="865"/>
        <end position="885"/>
    </location>
</feature>
<keyword evidence="3" id="KW-0723">Serine/threonine-protein kinase</keyword>
<feature type="repeat" description="WD" evidence="10">
    <location>
        <begin position="788"/>
        <end position="821"/>
    </location>
</feature>
<feature type="region of interest" description="Disordered" evidence="11">
    <location>
        <begin position="859"/>
        <end position="885"/>
    </location>
</feature>
<dbReference type="Gene3D" id="1.10.510.10">
    <property type="entry name" value="Transferase(Phosphotransferase) domain 1"/>
    <property type="match status" value="1"/>
</dbReference>
<dbReference type="InterPro" id="IPR016024">
    <property type="entry name" value="ARM-type_fold"/>
</dbReference>
<feature type="repeat" description="WD" evidence="10">
    <location>
        <begin position="879"/>
        <end position="912"/>
    </location>
</feature>
<dbReference type="InterPro" id="IPR001680">
    <property type="entry name" value="WD40_rpt"/>
</dbReference>
<dbReference type="SUPFAM" id="SSF48371">
    <property type="entry name" value="ARM repeat"/>
    <property type="match status" value="1"/>
</dbReference>
<evidence type="ECO:0000256" key="3">
    <source>
        <dbReference type="ARBA" id="ARBA00022527"/>
    </source>
</evidence>
<dbReference type="PROSITE" id="PS00678">
    <property type="entry name" value="WD_REPEATS_1"/>
    <property type="match status" value="1"/>
</dbReference>
<dbReference type="PANTHER" id="PTHR17583:SF0">
    <property type="entry name" value="PHOSPHOINOSITIDE 3-KINASE REGULATORY SUBUNIT 4"/>
    <property type="match status" value="1"/>
</dbReference>
<dbReference type="GeneID" id="100368721"/>
<accession>A0ABM0M513</accession>
<evidence type="ECO:0000256" key="2">
    <source>
        <dbReference type="ARBA" id="ARBA00012513"/>
    </source>
</evidence>
<dbReference type="Gene3D" id="2.130.10.10">
    <property type="entry name" value="YVTN repeat-like/Quinoprotein amine dehydrogenase"/>
    <property type="match status" value="2"/>
</dbReference>
<name>A0ABM0M513_SACKO</name>
<dbReference type="PROSITE" id="PS00108">
    <property type="entry name" value="PROTEIN_KINASE_ST"/>
    <property type="match status" value="1"/>
</dbReference>
<dbReference type="InterPro" id="IPR045162">
    <property type="entry name" value="Vps15-like"/>
</dbReference>